<dbReference type="InterPro" id="IPR050809">
    <property type="entry name" value="UgpAE/MalFG_permease"/>
</dbReference>
<evidence type="ECO:0000256" key="5">
    <source>
        <dbReference type="ARBA" id="ARBA00022989"/>
    </source>
</evidence>
<name>A0A328U739_9BACL</name>
<protein>
    <submittedName>
        <fullName evidence="9">Sugar ABC transporter permease</fullName>
    </submittedName>
</protein>
<evidence type="ECO:0000256" key="7">
    <source>
        <dbReference type="RuleBase" id="RU363032"/>
    </source>
</evidence>
<keyword evidence="5 7" id="KW-1133">Transmembrane helix</keyword>
<evidence type="ECO:0000256" key="1">
    <source>
        <dbReference type="ARBA" id="ARBA00004651"/>
    </source>
</evidence>
<dbReference type="Gene3D" id="1.10.3720.10">
    <property type="entry name" value="MetI-like"/>
    <property type="match status" value="1"/>
</dbReference>
<dbReference type="Pfam" id="PF00528">
    <property type="entry name" value="BPD_transp_1"/>
    <property type="match status" value="1"/>
</dbReference>
<keyword evidence="3" id="KW-1003">Cell membrane</keyword>
<comment type="caution">
    <text evidence="9">The sequence shown here is derived from an EMBL/GenBank/DDBJ whole genome shotgun (WGS) entry which is preliminary data.</text>
</comment>
<evidence type="ECO:0000256" key="3">
    <source>
        <dbReference type="ARBA" id="ARBA00022475"/>
    </source>
</evidence>
<dbReference type="Proteomes" id="UP000249260">
    <property type="component" value="Unassembled WGS sequence"/>
</dbReference>
<dbReference type="InterPro" id="IPR035906">
    <property type="entry name" value="MetI-like_sf"/>
</dbReference>
<feature type="transmembrane region" description="Helical" evidence="7">
    <location>
        <begin position="258"/>
        <end position="278"/>
    </location>
</feature>
<evidence type="ECO:0000256" key="2">
    <source>
        <dbReference type="ARBA" id="ARBA00022448"/>
    </source>
</evidence>
<feature type="transmembrane region" description="Helical" evidence="7">
    <location>
        <begin position="154"/>
        <end position="175"/>
    </location>
</feature>
<dbReference type="CDD" id="cd06261">
    <property type="entry name" value="TM_PBP2"/>
    <property type="match status" value="1"/>
</dbReference>
<comment type="subcellular location">
    <subcellularLocation>
        <location evidence="1 7">Cell membrane</location>
        <topology evidence="1 7">Multi-pass membrane protein</topology>
    </subcellularLocation>
</comment>
<keyword evidence="6 7" id="KW-0472">Membrane</keyword>
<dbReference type="GO" id="GO:0005886">
    <property type="term" value="C:plasma membrane"/>
    <property type="evidence" value="ECO:0007669"/>
    <property type="project" value="UniProtKB-SubCell"/>
</dbReference>
<organism evidence="9 10">
    <name type="scientific">Paenibacillus montanisoli</name>
    <dbReference type="NCBI Taxonomy" id="2081970"/>
    <lineage>
        <taxon>Bacteria</taxon>
        <taxon>Bacillati</taxon>
        <taxon>Bacillota</taxon>
        <taxon>Bacilli</taxon>
        <taxon>Bacillales</taxon>
        <taxon>Paenibacillaceae</taxon>
        <taxon>Paenibacillus</taxon>
    </lineage>
</organism>
<comment type="similarity">
    <text evidence="7">Belongs to the binding-protein-dependent transport system permease family.</text>
</comment>
<accession>A0A328U739</accession>
<evidence type="ECO:0000256" key="6">
    <source>
        <dbReference type="ARBA" id="ARBA00023136"/>
    </source>
</evidence>
<keyword evidence="10" id="KW-1185">Reference proteome</keyword>
<keyword evidence="4 7" id="KW-0812">Transmembrane</keyword>
<dbReference type="GO" id="GO:0055085">
    <property type="term" value="P:transmembrane transport"/>
    <property type="evidence" value="ECO:0007669"/>
    <property type="project" value="InterPro"/>
</dbReference>
<feature type="transmembrane region" description="Helical" evidence="7">
    <location>
        <begin position="105"/>
        <end position="124"/>
    </location>
</feature>
<dbReference type="RefSeq" id="WP_112882051.1">
    <property type="nucleotide sequence ID" value="NZ_QLUW01000002.1"/>
</dbReference>
<evidence type="ECO:0000313" key="9">
    <source>
        <dbReference type="EMBL" id="RAP75826.1"/>
    </source>
</evidence>
<gene>
    <name evidence="9" type="ORF">DL346_10320</name>
</gene>
<feature type="transmembrane region" description="Helical" evidence="7">
    <location>
        <begin position="212"/>
        <end position="232"/>
    </location>
</feature>
<dbReference type="PANTHER" id="PTHR43227:SF11">
    <property type="entry name" value="BLL4140 PROTEIN"/>
    <property type="match status" value="1"/>
</dbReference>
<dbReference type="AlphaFoldDB" id="A0A328U739"/>
<evidence type="ECO:0000313" key="10">
    <source>
        <dbReference type="Proteomes" id="UP000249260"/>
    </source>
</evidence>
<feature type="transmembrane region" description="Helical" evidence="7">
    <location>
        <begin position="7"/>
        <end position="32"/>
    </location>
</feature>
<feature type="transmembrane region" description="Helical" evidence="7">
    <location>
        <begin position="73"/>
        <end position="93"/>
    </location>
</feature>
<dbReference type="OrthoDB" id="152280at2"/>
<sequence>MYKYNKLWVYLFIVPTLIVFLTFYFVPILTVFTTGFTEWNGFNAPKFVGFDNYKMIFTDDNSITVSLMNLLKWSLIATFIHVPFGALVAFIIFKQPFGWRFVRGVFMIPNVIAVSAWAIIYRFIFNDQMGLLNNFIRKIGFSDFHTNWFFDSQYAFSAISLTWVFYAVIVTLLVLSDLMAIPKELHEAAKIDGATEAQIHWRINFPLIRGSLGTSVILSVIARITMFEAIFLTTKGGPGNSTYNISVMLYDGIINYEFGYANAVATIMIILGIGVLAITTKVFKMNKSVYN</sequence>
<evidence type="ECO:0000256" key="4">
    <source>
        <dbReference type="ARBA" id="ARBA00022692"/>
    </source>
</evidence>
<dbReference type="PANTHER" id="PTHR43227">
    <property type="entry name" value="BLL4140 PROTEIN"/>
    <property type="match status" value="1"/>
</dbReference>
<dbReference type="PROSITE" id="PS50928">
    <property type="entry name" value="ABC_TM1"/>
    <property type="match status" value="1"/>
</dbReference>
<feature type="domain" description="ABC transmembrane type-1" evidence="8">
    <location>
        <begin position="67"/>
        <end position="279"/>
    </location>
</feature>
<dbReference type="EMBL" id="QLUW01000002">
    <property type="protein sequence ID" value="RAP75826.1"/>
    <property type="molecule type" value="Genomic_DNA"/>
</dbReference>
<dbReference type="InterPro" id="IPR000515">
    <property type="entry name" value="MetI-like"/>
</dbReference>
<proteinExistence type="inferred from homology"/>
<keyword evidence="2 7" id="KW-0813">Transport</keyword>
<evidence type="ECO:0000259" key="8">
    <source>
        <dbReference type="PROSITE" id="PS50928"/>
    </source>
</evidence>
<reference evidence="9 10" key="1">
    <citation type="submission" date="2018-06" db="EMBL/GenBank/DDBJ databases">
        <title>Paenibacillus montanisoli sp. nov., isolated from mountain area soil.</title>
        <authorList>
            <person name="Wu M."/>
        </authorList>
    </citation>
    <scope>NUCLEOTIDE SEQUENCE [LARGE SCALE GENOMIC DNA]</scope>
    <source>
        <strain evidence="9 10">RA17</strain>
    </source>
</reference>
<dbReference type="SUPFAM" id="SSF161098">
    <property type="entry name" value="MetI-like"/>
    <property type="match status" value="1"/>
</dbReference>